<keyword evidence="2" id="KW-1185">Reference proteome</keyword>
<evidence type="ECO:0000313" key="1">
    <source>
        <dbReference type="EMBL" id="QZE57151.1"/>
    </source>
</evidence>
<evidence type="ECO:0000313" key="2">
    <source>
        <dbReference type="Proteomes" id="UP000827788"/>
    </source>
</evidence>
<dbReference type="Proteomes" id="UP000827788">
    <property type="component" value="Segment"/>
</dbReference>
<dbReference type="EMBL" id="MZ443774">
    <property type="protein sequence ID" value="QZE57151.1"/>
    <property type="molecule type" value="Genomic_DNA"/>
</dbReference>
<proteinExistence type="predicted"/>
<reference evidence="1 2" key="1">
    <citation type="submission" date="2021-06" db="EMBL/GenBank/DDBJ databases">
        <title>Complete genome sequence of Erwinia phage pEa_SNUABM_32.</title>
        <authorList>
            <person name="Kim S.G."/>
            <person name="Park S.C."/>
        </authorList>
    </citation>
    <scope>NUCLEOTIDE SEQUENCE [LARGE SCALE GENOMIC DNA]</scope>
</reference>
<organism evidence="1 2">
    <name type="scientific">Erwinia phage pEa_SNUABM_32</name>
    <dbReference type="NCBI Taxonomy" id="2869555"/>
    <lineage>
        <taxon>Viruses</taxon>
        <taxon>Duplodnaviria</taxon>
        <taxon>Heunggongvirae</taxon>
        <taxon>Uroviricota</taxon>
        <taxon>Caudoviricetes</taxon>
        <taxon>Alexandravirus</taxon>
        <taxon>Alexandravirus SNUABM32</taxon>
    </lineage>
</organism>
<protein>
    <submittedName>
        <fullName evidence="1">Uncharacterized protein</fullName>
    </submittedName>
</protein>
<sequence length="258" mass="30179">MPRMFTDTHRKKYYRRKDDPQYHGDLCEQLQLEGMETLKDLKYFQTAIGAMRRRDSMNVNTTRKFEEWERLGMLIRGNPDIRELQQHVRACASRMKAIRIAYTEAHSKRHNQPLQFEVRDADNNRVDVFVTYGAAQYCKLRSGLGATIGRYEEVSLAESVDELMQEQAACDEIDRKLDLIEDGKCSECGAERDPDVDDEYMCLSCRMDSDDEERAEETYDYHVVDPRMRVLFKSNDLEAAENYAKYSGRVCKVQYVGE</sequence>
<accession>A0AAE7XL10</accession>
<gene>
    <name evidence="1" type="ORF">pEaSNUABM32_00278</name>
</gene>
<name>A0AAE7XL10_9CAUD</name>